<accession>A0A9N9LDW3</accession>
<feature type="compositionally biased region" description="Polar residues" evidence="1">
    <location>
        <begin position="214"/>
        <end position="227"/>
    </location>
</feature>
<feature type="compositionally biased region" description="Low complexity" evidence="1">
    <location>
        <begin position="171"/>
        <end position="192"/>
    </location>
</feature>
<protein>
    <submittedName>
        <fullName evidence="2">Uncharacterized protein</fullName>
    </submittedName>
</protein>
<feature type="region of interest" description="Disordered" evidence="1">
    <location>
        <begin position="36"/>
        <end position="62"/>
    </location>
</feature>
<keyword evidence="3" id="KW-1185">Reference proteome</keyword>
<sequence>MYSIQIPGSDTPTNQRHVDRVLACRTTSKELQLRLSINSDSSAPEMTDGNDSDTSLEDDPIHEEAAERLWNKWFSTSPESHSRPFYQTQQATKSSYQVPAGSLCPSNRNYAPTNLSNLSLSSKQEPEPCHLDGIRNSQRGRSQSNLVFPSHNYSPNRTFSPEAPPVPPKPKNYLPNTLNLSHNSWPNRSSSRPHPPRPPLSRLRANTAPGASAQYATTNQPSNLSYCTTLSPDLPSTPTSQSSSANGSLYIRSVPSSPFRPPPQLMHLMEKSVFEDDEEDEESARLKIIRSLENKMRIRSGSGSGSGTRVGGSDSQKGRDGEGEKKEGGSLRIKRTVNRLKGVFGMRKSIG</sequence>
<comment type="caution">
    <text evidence="2">The sequence shown here is derived from an EMBL/GenBank/DDBJ whole genome shotgun (WGS) entry which is preliminary data.</text>
</comment>
<dbReference type="OrthoDB" id="3565304at2759"/>
<feature type="compositionally biased region" description="Low complexity" evidence="1">
    <location>
        <begin position="228"/>
        <end position="244"/>
    </location>
</feature>
<feature type="region of interest" description="Disordered" evidence="1">
    <location>
        <begin position="77"/>
        <end position="100"/>
    </location>
</feature>
<feature type="compositionally biased region" description="Basic and acidic residues" evidence="1">
    <location>
        <begin position="124"/>
        <end position="133"/>
    </location>
</feature>
<feature type="compositionally biased region" description="Polar residues" evidence="1">
    <location>
        <begin position="114"/>
        <end position="123"/>
    </location>
</feature>
<evidence type="ECO:0000313" key="2">
    <source>
        <dbReference type="EMBL" id="CAG8970837.1"/>
    </source>
</evidence>
<feature type="compositionally biased region" description="Basic and acidic residues" evidence="1">
    <location>
        <begin position="316"/>
        <end position="329"/>
    </location>
</feature>
<reference evidence="2" key="1">
    <citation type="submission" date="2021-07" db="EMBL/GenBank/DDBJ databases">
        <authorList>
            <person name="Durling M."/>
        </authorList>
    </citation>
    <scope>NUCLEOTIDE SEQUENCE</scope>
</reference>
<name>A0A9N9LDW3_9HELO</name>
<dbReference type="EMBL" id="CAJVRM010000003">
    <property type="protein sequence ID" value="CAG8970837.1"/>
    <property type="molecule type" value="Genomic_DNA"/>
</dbReference>
<feature type="compositionally biased region" description="Polar residues" evidence="1">
    <location>
        <begin position="77"/>
        <end position="97"/>
    </location>
</feature>
<organism evidence="2 3">
    <name type="scientific">Hymenoscyphus albidus</name>
    <dbReference type="NCBI Taxonomy" id="595503"/>
    <lineage>
        <taxon>Eukaryota</taxon>
        <taxon>Fungi</taxon>
        <taxon>Dikarya</taxon>
        <taxon>Ascomycota</taxon>
        <taxon>Pezizomycotina</taxon>
        <taxon>Leotiomycetes</taxon>
        <taxon>Helotiales</taxon>
        <taxon>Helotiaceae</taxon>
        <taxon>Hymenoscyphus</taxon>
    </lineage>
</organism>
<evidence type="ECO:0000313" key="3">
    <source>
        <dbReference type="Proteomes" id="UP000701801"/>
    </source>
</evidence>
<feature type="region of interest" description="Disordered" evidence="1">
    <location>
        <begin position="114"/>
        <end position="264"/>
    </location>
</feature>
<dbReference type="Proteomes" id="UP000701801">
    <property type="component" value="Unassembled WGS sequence"/>
</dbReference>
<feature type="region of interest" description="Disordered" evidence="1">
    <location>
        <begin position="292"/>
        <end position="332"/>
    </location>
</feature>
<feature type="compositionally biased region" description="Acidic residues" evidence="1">
    <location>
        <begin position="48"/>
        <end position="61"/>
    </location>
</feature>
<proteinExistence type="predicted"/>
<feature type="compositionally biased region" description="Polar residues" evidence="1">
    <location>
        <begin position="135"/>
        <end position="159"/>
    </location>
</feature>
<evidence type="ECO:0000256" key="1">
    <source>
        <dbReference type="SAM" id="MobiDB-lite"/>
    </source>
</evidence>
<dbReference type="AlphaFoldDB" id="A0A9N9LDW3"/>
<gene>
    <name evidence="2" type="ORF">HYALB_00000814</name>
</gene>